<protein>
    <submittedName>
        <fullName evidence="2">Uncharacterized protein</fullName>
    </submittedName>
</protein>
<accession>A0A1I1PXP4</accession>
<sequence>MSTSPGPEQRSAAAAEMRARLHQVKKKRRKPQPGRGWCPGGGVTVMATKDGPVSIPCLCCGGGAD</sequence>
<reference evidence="2 3" key="1">
    <citation type="submission" date="2016-10" db="EMBL/GenBank/DDBJ databases">
        <authorList>
            <person name="de Groot N.N."/>
        </authorList>
    </citation>
    <scope>NUCLEOTIDE SEQUENCE [LARGE SCALE GENOMIC DNA]</scope>
    <source>
        <strain evidence="2 3">CGMCC 4.5739</strain>
    </source>
</reference>
<dbReference type="RefSeq" id="WP_139238353.1">
    <property type="nucleotide sequence ID" value="NZ_FOLM01000010.1"/>
</dbReference>
<proteinExistence type="predicted"/>
<organism evidence="2 3">
    <name type="scientific">Streptomyces aidingensis</name>
    <dbReference type="NCBI Taxonomy" id="910347"/>
    <lineage>
        <taxon>Bacteria</taxon>
        <taxon>Bacillati</taxon>
        <taxon>Actinomycetota</taxon>
        <taxon>Actinomycetes</taxon>
        <taxon>Kitasatosporales</taxon>
        <taxon>Streptomycetaceae</taxon>
        <taxon>Streptomyces</taxon>
    </lineage>
</organism>
<feature type="region of interest" description="Disordered" evidence="1">
    <location>
        <begin position="1"/>
        <end position="40"/>
    </location>
</feature>
<feature type="compositionally biased region" description="Basic residues" evidence="1">
    <location>
        <begin position="20"/>
        <end position="32"/>
    </location>
</feature>
<dbReference type="AlphaFoldDB" id="A0A1I1PXP4"/>
<name>A0A1I1PXP4_9ACTN</name>
<evidence type="ECO:0000313" key="2">
    <source>
        <dbReference type="EMBL" id="SFD12378.1"/>
    </source>
</evidence>
<gene>
    <name evidence="2" type="ORF">SAMN05421773_1107</name>
</gene>
<dbReference type="STRING" id="910347.SAMN05421773_1107"/>
<dbReference type="EMBL" id="FOLM01000010">
    <property type="protein sequence ID" value="SFD12378.1"/>
    <property type="molecule type" value="Genomic_DNA"/>
</dbReference>
<dbReference type="Proteomes" id="UP000199207">
    <property type="component" value="Unassembled WGS sequence"/>
</dbReference>
<evidence type="ECO:0000313" key="3">
    <source>
        <dbReference type="Proteomes" id="UP000199207"/>
    </source>
</evidence>
<evidence type="ECO:0000256" key="1">
    <source>
        <dbReference type="SAM" id="MobiDB-lite"/>
    </source>
</evidence>
<keyword evidence="3" id="KW-1185">Reference proteome</keyword>